<evidence type="ECO:0000256" key="8">
    <source>
        <dbReference type="ARBA" id="ARBA00022598"/>
    </source>
</evidence>
<keyword evidence="12" id="KW-0573">Peptidoglycan synthesis</keyword>
<evidence type="ECO:0000256" key="1">
    <source>
        <dbReference type="ARBA" id="ARBA00001936"/>
    </source>
</evidence>
<keyword evidence="8 18" id="KW-0436">Ligase</keyword>
<evidence type="ECO:0000313" key="19">
    <source>
        <dbReference type="Proteomes" id="UP000078227"/>
    </source>
</evidence>
<dbReference type="EC" id="6.3.2.4" evidence="6"/>
<dbReference type="EMBL" id="CP014007">
    <property type="protein sequence ID" value="ANI84804.1"/>
    <property type="molecule type" value="Genomic_DNA"/>
</dbReference>
<accession>A0AA94H6L7</accession>
<keyword evidence="13" id="KW-0961">Cell wall biogenesis/degradation</keyword>
<evidence type="ECO:0000256" key="6">
    <source>
        <dbReference type="ARBA" id="ARBA00012216"/>
    </source>
</evidence>
<evidence type="ECO:0000256" key="9">
    <source>
        <dbReference type="ARBA" id="ARBA00022741"/>
    </source>
</evidence>
<dbReference type="Pfam" id="PF07478">
    <property type="entry name" value="Dala_Dala_lig_C"/>
    <property type="match status" value="1"/>
</dbReference>
<evidence type="ECO:0000256" key="11">
    <source>
        <dbReference type="ARBA" id="ARBA00022960"/>
    </source>
</evidence>
<comment type="subcellular location">
    <subcellularLocation>
        <location evidence="4">Cytoplasm</location>
    </subcellularLocation>
</comment>
<protein>
    <recommendedName>
        <fullName evidence="6">D-alanine--D-alanine ligase</fullName>
        <ecNumber evidence="6">6.3.2.4</ecNumber>
    </recommendedName>
</protein>
<dbReference type="PANTHER" id="PTHR23132:SF23">
    <property type="entry name" value="D-ALANINE--D-ALANINE LIGASE B"/>
    <property type="match status" value="1"/>
</dbReference>
<dbReference type="InterPro" id="IPR011095">
    <property type="entry name" value="Dala_Dala_lig_C"/>
</dbReference>
<dbReference type="PROSITE" id="PS50975">
    <property type="entry name" value="ATP_GRASP"/>
    <property type="match status" value="1"/>
</dbReference>
<evidence type="ECO:0000313" key="18">
    <source>
        <dbReference type="EMBL" id="SFD03135.1"/>
    </source>
</evidence>
<evidence type="ECO:0000256" key="10">
    <source>
        <dbReference type="ARBA" id="ARBA00022840"/>
    </source>
</evidence>
<keyword evidence="19" id="KW-1185">Reference proteome</keyword>
<comment type="similarity">
    <text evidence="5">Belongs to the D-alanine--D-alanine ligase family.</text>
</comment>
<dbReference type="GO" id="GO:0046872">
    <property type="term" value="F:metal ion binding"/>
    <property type="evidence" value="ECO:0007669"/>
    <property type="project" value="InterPro"/>
</dbReference>
<evidence type="ECO:0000313" key="20">
    <source>
        <dbReference type="Proteomes" id="UP000182314"/>
    </source>
</evidence>
<evidence type="ECO:0000256" key="14">
    <source>
        <dbReference type="ARBA" id="ARBA00047614"/>
    </source>
</evidence>
<dbReference type="RefSeq" id="WP_064568664.1">
    <property type="nucleotide sequence ID" value="NZ_CP014007.2"/>
</dbReference>
<dbReference type="GO" id="GO:0009252">
    <property type="term" value="P:peptidoglycan biosynthetic process"/>
    <property type="evidence" value="ECO:0007669"/>
    <property type="project" value="UniProtKB-KW"/>
</dbReference>
<dbReference type="Gene3D" id="3.40.50.20">
    <property type="match status" value="1"/>
</dbReference>
<dbReference type="SUPFAM" id="SSF56059">
    <property type="entry name" value="Glutathione synthetase ATP-binding domain-like"/>
    <property type="match status" value="1"/>
</dbReference>
<dbReference type="PROSITE" id="PS00844">
    <property type="entry name" value="DALA_DALA_LIGASE_2"/>
    <property type="match status" value="1"/>
</dbReference>
<gene>
    <name evidence="17" type="ORF">AWR26_22580</name>
    <name evidence="18" type="ORF">SAMN05216286_4001</name>
</gene>
<comment type="cofactor">
    <cofactor evidence="2">
        <name>Mg(2+)</name>
        <dbReference type="ChEBI" id="CHEBI:18420"/>
    </cofactor>
</comment>
<dbReference type="InterPro" id="IPR016185">
    <property type="entry name" value="PreATP-grasp_dom_sf"/>
</dbReference>
<evidence type="ECO:0000256" key="15">
    <source>
        <dbReference type="PROSITE-ProRule" id="PRU00409"/>
    </source>
</evidence>
<evidence type="ECO:0000256" key="12">
    <source>
        <dbReference type="ARBA" id="ARBA00022984"/>
    </source>
</evidence>
<evidence type="ECO:0000256" key="13">
    <source>
        <dbReference type="ARBA" id="ARBA00023316"/>
    </source>
</evidence>
<evidence type="ECO:0000256" key="3">
    <source>
        <dbReference type="ARBA" id="ARBA00003921"/>
    </source>
</evidence>
<dbReference type="PANTHER" id="PTHR23132">
    <property type="entry name" value="D-ALANINE--D-ALANINE LIGASE"/>
    <property type="match status" value="1"/>
</dbReference>
<dbReference type="InterPro" id="IPR000291">
    <property type="entry name" value="D-Ala_lig_Van_CS"/>
</dbReference>
<evidence type="ECO:0000256" key="2">
    <source>
        <dbReference type="ARBA" id="ARBA00001946"/>
    </source>
</evidence>
<evidence type="ECO:0000256" key="7">
    <source>
        <dbReference type="ARBA" id="ARBA00022490"/>
    </source>
</evidence>
<dbReference type="GO" id="GO:0008716">
    <property type="term" value="F:D-alanine-D-alanine ligase activity"/>
    <property type="evidence" value="ECO:0007669"/>
    <property type="project" value="UniProtKB-EC"/>
</dbReference>
<name>A0AA94H6L7_9ENTR</name>
<dbReference type="GO" id="GO:0005524">
    <property type="term" value="F:ATP binding"/>
    <property type="evidence" value="ECO:0007669"/>
    <property type="project" value="UniProtKB-UniRule"/>
</dbReference>
<reference evidence="18 20" key="1">
    <citation type="submission" date="2016-10" db="EMBL/GenBank/DDBJ databases">
        <authorList>
            <person name="Varghese N."/>
            <person name="Submissions S."/>
        </authorList>
    </citation>
    <scope>NUCLEOTIDE SEQUENCE [LARGE SCALE GENOMIC DNA]</scope>
    <source>
        <strain evidence="18 20">CGMCC 1.7012</strain>
    </source>
</reference>
<dbReference type="Gene3D" id="3.30.1490.20">
    <property type="entry name" value="ATP-grasp fold, A domain"/>
    <property type="match status" value="1"/>
</dbReference>
<dbReference type="GO" id="GO:0071555">
    <property type="term" value="P:cell wall organization"/>
    <property type="evidence" value="ECO:0007669"/>
    <property type="project" value="UniProtKB-KW"/>
</dbReference>
<dbReference type="GO" id="GO:0008360">
    <property type="term" value="P:regulation of cell shape"/>
    <property type="evidence" value="ECO:0007669"/>
    <property type="project" value="UniProtKB-KW"/>
</dbReference>
<dbReference type="EMBL" id="FOKO01000005">
    <property type="protein sequence ID" value="SFD03135.1"/>
    <property type="molecule type" value="Genomic_DNA"/>
</dbReference>
<dbReference type="Proteomes" id="UP000078227">
    <property type="component" value="Chromosome"/>
</dbReference>
<dbReference type="Gene3D" id="3.30.470.20">
    <property type="entry name" value="ATP-grasp fold, B domain"/>
    <property type="match status" value="1"/>
</dbReference>
<keyword evidence="11" id="KW-0133">Cell shape</keyword>
<keyword evidence="10 15" id="KW-0067">ATP-binding</keyword>
<dbReference type="InterPro" id="IPR013815">
    <property type="entry name" value="ATP_grasp_subdomain_1"/>
</dbReference>
<dbReference type="Proteomes" id="UP000182314">
    <property type="component" value="Unassembled WGS sequence"/>
</dbReference>
<comment type="cofactor">
    <cofactor evidence="1">
        <name>Mn(2+)</name>
        <dbReference type="ChEBI" id="CHEBI:29035"/>
    </cofactor>
</comment>
<evidence type="ECO:0000256" key="4">
    <source>
        <dbReference type="ARBA" id="ARBA00004496"/>
    </source>
</evidence>
<evidence type="ECO:0000259" key="16">
    <source>
        <dbReference type="PROSITE" id="PS50975"/>
    </source>
</evidence>
<comment type="catalytic activity">
    <reaction evidence="14">
        <text>2 D-alanine + ATP = D-alanyl-D-alanine + ADP + phosphate + H(+)</text>
        <dbReference type="Rhea" id="RHEA:11224"/>
        <dbReference type="ChEBI" id="CHEBI:15378"/>
        <dbReference type="ChEBI" id="CHEBI:30616"/>
        <dbReference type="ChEBI" id="CHEBI:43474"/>
        <dbReference type="ChEBI" id="CHEBI:57416"/>
        <dbReference type="ChEBI" id="CHEBI:57822"/>
        <dbReference type="ChEBI" id="CHEBI:456216"/>
        <dbReference type="EC" id="6.3.2.4"/>
    </reaction>
</comment>
<evidence type="ECO:0000313" key="17">
    <source>
        <dbReference type="EMBL" id="ANI84804.1"/>
    </source>
</evidence>
<dbReference type="AlphaFoldDB" id="A0AA94H6L7"/>
<keyword evidence="7" id="KW-0963">Cytoplasm</keyword>
<sequence>MTVFSYKTDDELYSNFDLERNVLTNLKSTLEDKFIVLVEGDHSDENKIYTHNAAAEIRGILAIDKALCALGLNYKRVASTDAKIKDYLAVADYAFIYAQGEFGEDGRIQGWLDYLGVAYPGPGIAASAICCDKLYFKHVMKSSGINTAPYYELESGETLDSLQTKAAILAYPVMMKERQGGSSLGITLINNDQDLKYWKEQQCVKGITSYLMEKYIDGAFVTVGIIQLSTGYYVLPVLTTETEAQFYDAELKLGKSKNSINYCLGGNFSATQQQTIKETAWQAFLHSGCEGISRVDMMIQGDNVFVLEINTVPGISHGGNFTQMFTSFGFSYEEMILAIMNTAFLKQATHQAPM</sequence>
<organism evidence="18 20">
    <name type="scientific">Kosakonia oryzae</name>
    <dbReference type="NCBI Taxonomy" id="497725"/>
    <lineage>
        <taxon>Bacteria</taxon>
        <taxon>Pseudomonadati</taxon>
        <taxon>Pseudomonadota</taxon>
        <taxon>Gammaproteobacteria</taxon>
        <taxon>Enterobacterales</taxon>
        <taxon>Enterobacteriaceae</taxon>
        <taxon>Kosakonia</taxon>
    </lineage>
</organism>
<reference evidence="17 19" key="2">
    <citation type="submission" date="2021-03" db="EMBL/GenBank/DDBJ databases">
        <authorList>
            <person name="Li Y."/>
            <person name="Li S."/>
            <person name="Chen M."/>
            <person name="Peng G."/>
            <person name="Tan Z."/>
            <person name="An Q."/>
        </authorList>
    </citation>
    <scope>NUCLEOTIDE SEQUENCE [LARGE SCALE GENOMIC DNA]</scope>
    <source>
        <strain evidence="17 19">Ola 51</strain>
    </source>
</reference>
<comment type="function">
    <text evidence="3">Cell wall formation.</text>
</comment>
<dbReference type="InterPro" id="IPR011761">
    <property type="entry name" value="ATP-grasp"/>
</dbReference>
<dbReference type="GO" id="GO:0005737">
    <property type="term" value="C:cytoplasm"/>
    <property type="evidence" value="ECO:0007669"/>
    <property type="project" value="UniProtKB-SubCell"/>
</dbReference>
<evidence type="ECO:0000256" key="5">
    <source>
        <dbReference type="ARBA" id="ARBA00010871"/>
    </source>
</evidence>
<dbReference type="SUPFAM" id="SSF52440">
    <property type="entry name" value="PreATP-grasp domain"/>
    <property type="match status" value="1"/>
</dbReference>
<dbReference type="KEGG" id="kor:AWR26_22580"/>
<proteinExistence type="inferred from homology"/>
<keyword evidence="9 15" id="KW-0547">Nucleotide-binding</keyword>
<feature type="domain" description="ATP-grasp" evidence="16">
    <location>
        <begin position="137"/>
        <end position="341"/>
    </location>
</feature>